<sequence length="82" mass="9443">MREGDEETDIDKLPIDLLAHIFSLFTSFKDLAQASSACRKWRQGVKESLARRETLSFSGWKMDDESTTRLVLLAYSLKELDM</sequence>
<evidence type="ECO:0000313" key="3">
    <source>
        <dbReference type="Proteomes" id="UP000653305"/>
    </source>
</evidence>
<dbReference type="OrthoDB" id="550575at2759"/>
<accession>A0A830BNT3</accession>
<dbReference type="InterPro" id="IPR001810">
    <property type="entry name" value="F-box_dom"/>
</dbReference>
<keyword evidence="3" id="KW-1185">Reference proteome</keyword>
<reference evidence="2" key="1">
    <citation type="submission" date="2020-07" db="EMBL/GenBank/DDBJ databases">
        <title>Ethylene signaling mediates host invasion by parasitic plants.</title>
        <authorList>
            <person name="Yoshida S."/>
        </authorList>
    </citation>
    <scope>NUCLEOTIDE SEQUENCE</scope>
    <source>
        <strain evidence="2">Okayama</strain>
    </source>
</reference>
<dbReference type="Proteomes" id="UP000653305">
    <property type="component" value="Unassembled WGS sequence"/>
</dbReference>
<dbReference type="EMBL" id="BMAC01000185">
    <property type="protein sequence ID" value="GFP89277.1"/>
    <property type="molecule type" value="Genomic_DNA"/>
</dbReference>
<protein>
    <submittedName>
        <fullName evidence="2">F-box protein at5g67140</fullName>
    </submittedName>
</protein>
<name>A0A830BNT3_9LAMI</name>
<organism evidence="2 3">
    <name type="scientific">Phtheirospermum japonicum</name>
    <dbReference type="NCBI Taxonomy" id="374723"/>
    <lineage>
        <taxon>Eukaryota</taxon>
        <taxon>Viridiplantae</taxon>
        <taxon>Streptophyta</taxon>
        <taxon>Embryophyta</taxon>
        <taxon>Tracheophyta</taxon>
        <taxon>Spermatophyta</taxon>
        <taxon>Magnoliopsida</taxon>
        <taxon>eudicotyledons</taxon>
        <taxon>Gunneridae</taxon>
        <taxon>Pentapetalae</taxon>
        <taxon>asterids</taxon>
        <taxon>lamiids</taxon>
        <taxon>Lamiales</taxon>
        <taxon>Orobanchaceae</taxon>
        <taxon>Orobanchaceae incertae sedis</taxon>
        <taxon>Phtheirospermum</taxon>
    </lineage>
</organism>
<dbReference type="SMART" id="SM00256">
    <property type="entry name" value="FBOX"/>
    <property type="match status" value="1"/>
</dbReference>
<dbReference type="InterPro" id="IPR036047">
    <property type="entry name" value="F-box-like_dom_sf"/>
</dbReference>
<proteinExistence type="predicted"/>
<dbReference type="AlphaFoldDB" id="A0A830BNT3"/>
<feature type="domain" description="F-box" evidence="1">
    <location>
        <begin position="13"/>
        <end position="54"/>
    </location>
</feature>
<evidence type="ECO:0000313" key="2">
    <source>
        <dbReference type="EMBL" id="GFP89277.1"/>
    </source>
</evidence>
<comment type="caution">
    <text evidence="2">The sequence shown here is derived from an EMBL/GenBank/DDBJ whole genome shotgun (WGS) entry which is preliminary data.</text>
</comment>
<gene>
    <name evidence="2" type="ORF">PHJA_001071400</name>
</gene>
<dbReference type="Pfam" id="PF12937">
    <property type="entry name" value="F-box-like"/>
    <property type="match status" value="1"/>
</dbReference>
<evidence type="ECO:0000259" key="1">
    <source>
        <dbReference type="SMART" id="SM00256"/>
    </source>
</evidence>
<dbReference type="SUPFAM" id="SSF81383">
    <property type="entry name" value="F-box domain"/>
    <property type="match status" value="1"/>
</dbReference>
<dbReference type="Gene3D" id="1.20.1280.50">
    <property type="match status" value="1"/>
</dbReference>